<dbReference type="SUPFAM" id="SSF52402">
    <property type="entry name" value="Adenine nucleotide alpha hydrolases-like"/>
    <property type="match status" value="1"/>
</dbReference>
<comment type="caution">
    <text evidence="2">The sequence shown here is derived from an EMBL/GenBank/DDBJ whole genome shotgun (WGS) entry which is preliminary data.</text>
</comment>
<dbReference type="Pfam" id="PF01902">
    <property type="entry name" value="Diphthami_syn_2"/>
    <property type="match status" value="1"/>
</dbReference>
<dbReference type="InterPro" id="IPR002761">
    <property type="entry name" value="Diphthami_syn_dom"/>
</dbReference>
<dbReference type="Proteomes" id="UP000716004">
    <property type="component" value="Unassembled WGS sequence"/>
</dbReference>
<organism evidence="2 4">
    <name type="scientific">Candidatus Sysuiplasma superficiale</name>
    <dbReference type="NCBI Taxonomy" id="2823368"/>
    <lineage>
        <taxon>Archaea</taxon>
        <taxon>Methanobacteriati</taxon>
        <taxon>Thermoplasmatota</taxon>
        <taxon>Thermoplasmata</taxon>
        <taxon>Candidatus Sysuiplasmatales</taxon>
        <taxon>Candidatus Sysuiplasmataceae</taxon>
        <taxon>Candidatus Sysuiplasma</taxon>
    </lineage>
</organism>
<name>A0A8J8CBG4_9ARCH</name>
<dbReference type="GO" id="GO:0017183">
    <property type="term" value="P:protein histidyl modification to diphthamide"/>
    <property type="evidence" value="ECO:0007669"/>
    <property type="project" value="TreeGrafter"/>
</dbReference>
<dbReference type="Gene3D" id="3.40.50.620">
    <property type="entry name" value="HUPs"/>
    <property type="match status" value="1"/>
</dbReference>
<dbReference type="CDD" id="cd01994">
    <property type="entry name" value="AANH_PF0828-like"/>
    <property type="match status" value="1"/>
</dbReference>
<dbReference type="InterPro" id="IPR030662">
    <property type="entry name" value="DPH6/MJ0570"/>
</dbReference>
<accession>A0A8J8CBG4</accession>
<proteinExistence type="predicted"/>
<dbReference type="NCBIfam" id="TIGR00290">
    <property type="entry name" value="MJ0570_dom"/>
    <property type="match status" value="1"/>
</dbReference>
<dbReference type="EC" id="6.3.1.14" evidence="2"/>
<dbReference type="InterPro" id="IPR014729">
    <property type="entry name" value="Rossmann-like_a/b/a_fold"/>
</dbReference>
<reference evidence="2" key="1">
    <citation type="submission" date="2021-04" db="EMBL/GenBank/DDBJ databases">
        <title>Genomic insights into ecological role and evolution of a novel Thermoplasmata order Candidatus Sysuiplasmatales.</title>
        <authorList>
            <person name="Yuan Y."/>
        </authorList>
    </citation>
    <scope>NUCLEOTIDE SEQUENCE</scope>
    <source>
        <strain evidence="3">TUT19-bin139</strain>
        <strain evidence="2">YP2-bin.285</strain>
    </source>
</reference>
<evidence type="ECO:0000313" key="2">
    <source>
        <dbReference type="EMBL" id="MBX8632099.1"/>
    </source>
</evidence>
<dbReference type="NCBIfam" id="TIGR03679">
    <property type="entry name" value="arCOG00187"/>
    <property type="match status" value="1"/>
</dbReference>
<dbReference type="Proteomes" id="UP000750197">
    <property type="component" value="Unassembled WGS sequence"/>
</dbReference>
<dbReference type="PIRSF" id="PIRSF039123">
    <property type="entry name" value="Diphthamide_synthase"/>
    <property type="match status" value="1"/>
</dbReference>
<sequence length="230" mass="25440">MKLATLFSGGKDSTYATYVMAQKGHEIAFLLTVESSDVDSLMFHTANIEIAGQVAECMGIRCIVTQSSPGEELKRLGDAIIEARDNGAEGIVTGAIQSDYQYTRIERLCFDAGIRCFSPLWRKNQLMLLKDVVNAGLKAMIVAIAAEGLDESFLGKTIDIGIVSKMEKLQMKFGVNPSGEGGEYETIVIDSPLHRQRLEIEESEIVKRGQSSLLKMKRIKRIEKAFSKRD</sequence>
<gene>
    <name evidence="2" type="ORF">J9259_06245</name>
    <name evidence="3" type="ORF">KIY12_07050</name>
</gene>
<dbReference type="InterPro" id="IPR022427">
    <property type="entry name" value="MJ0570_ATP-bd"/>
</dbReference>
<dbReference type="EMBL" id="JAGVSJ010000014">
    <property type="protein sequence ID" value="MBX8632099.1"/>
    <property type="molecule type" value="Genomic_DNA"/>
</dbReference>
<keyword evidence="2" id="KW-0436">Ligase</keyword>
<evidence type="ECO:0000313" key="4">
    <source>
        <dbReference type="Proteomes" id="UP000716004"/>
    </source>
</evidence>
<evidence type="ECO:0000259" key="1">
    <source>
        <dbReference type="Pfam" id="PF01902"/>
    </source>
</evidence>
<dbReference type="EMBL" id="JAHEAC010000064">
    <property type="protein sequence ID" value="MBX8644460.1"/>
    <property type="molecule type" value="Genomic_DNA"/>
</dbReference>
<dbReference type="AlphaFoldDB" id="A0A8J8CBG4"/>
<protein>
    <submittedName>
        <fullName evidence="2">Diphthine--ammonia ligase</fullName>
        <ecNumber evidence="2">6.3.1.14</ecNumber>
    </submittedName>
</protein>
<feature type="domain" description="Diphthamide synthase" evidence="1">
    <location>
        <begin position="1"/>
        <end position="220"/>
    </location>
</feature>
<dbReference type="Gene3D" id="3.90.1490.10">
    <property type="entry name" value="putative n-type atp pyrophosphatase, domain 2"/>
    <property type="match status" value="1"/>
</dbReference>
<dbReference type="GO" id="GO:0017178">
    <property type="term" value="F:diphthine-ammonia ligase activity"/>
    <property type="evidence" value="ECO:0007669"/>
    <property type="project" value="UniProtKB-EC"/>
</dbReference>
<dbReference type="PANTHER" id="PTHR12196:SF2">
    <property type="entry name" value="DIPHTHINE--AMMONIA LIGASE"/>
    <property type="match status" value="1"/>
</dbReference>
<dbReference type="PANTHER" id="PTHR12196">
    <property type="entry name" value="DOMAIN OF UNKNOWN FUNCTION 71 DUF71 -CONTAINING PROTEIN"/>
    <property type="match status" value="1"/>
</dbReference>
<evidence type="ECO:0000313" key="3">
    <source>
        <dbReference type="EMBL" id="MBX8644460.1"/>
    </source>
</evidence>